<dbReference type="EMBL" id="KQ999431">
    <property type="protein sequence ID" value="KZV41528.1"/>
    <property type="molecule type" value="Genomic_DNA"/>
</dbReference>
<proteinExistence type="predicted"/>
<sequence>MVTQLVVELTQLEVPQEVVRVSQLLWSVLAFAGSSGNPVGPSGASAGRSPF</sequence>
<organism evidence="1 2">
    <name type="scientific">Dorcoceras hygrometricum</name>
    <dbReference type="NCBI Taxonomy" id="472368"/>
    <lineage>
        <taxon>Eukaryota</taxon>
        <taxon>Viridiplantae</taxon>
        <taxon>Streptophyta</taxon>
        <taxon>Embryophyta</taxon>
        <taxon>Tracheophyta</taxon>
        <taxon>Spermatophyta</taxon>
        <taxon>Magnoliopsida</taxon>
        <taxon>eudicotyledons</taxon>
        <taxon>Gunneridae</taxon>
        <taxon>Pentapetalae</taxon>
        <taxon>asterids</taxon>
        <taxon>lamiids</taxon>
        <taxon>Lamiales</taxon>
        <taxon>Gesneriaceae</taxon>
        <taxon>Didymocarpoideae</taxon>
        <taxon>Trichosporeae</taxon>
        <taxon>Loxocarpinae</taxon>
        <taxon>Dorcoceras</taxon>
    </lineage>
</organism>
<gene>
    <name evidence="1" type="ORF">F511_25577</name>
</gene>
<name>A0A2Z7CB25_9LAMI</name>
<accession>A0A2Z7CB25</accession>
<evidence type="ECO:0000313" key="1">
    <source>
        <dbReference type="EMBL" id="KZV41528.1"/>
    </source>
</evidence>
<evidence type="ECO:0000313" key="2">
    <source>
        <dbReference type="Proteomes" id="UP000250235"/>
    </source>
</evidence>
<protein>
    <submittedName>
        <fullName evidence="1">Uncharacterized protein</fullName>
    </submittedName>
</protein>
<dbReference type="Proteomes" id="UP000250235">
    <property type="component" value="Unassembled WGS sequence"/>
</dbReference>
<reference evidence="1 2" key="1">
    <citation type="journal article" date="2015" name="Proc. Natl. Acad. Sci. U.S.A.">
        <title>The resurrection genome of Boea hygrometrica: A blueprint for survival of dehydration.</title>
        <authorList>
            <person name="Xiao L."/>
            <person name="Yang G."/>
            <person name="Zhang L."/>
            <person name="Yang X."/>
            <person name="Zhao S."/>
            <person name="Ji Z."/>
            <person name="Zhou Q."/>
            <person name="Hu M."/>
            <person name="Wang Y."/>
            <person name="Chen M."/>
            <person name="Xu Y."/>
            <person name="Jin H."/>
            <person name="Xiao X."/>
            <person name="Hu G."/>
            <person name="Bao F."/>
            <person name="Hu Y."/>
            <person name="Wan P."/>
            <person name="Li L."/>
            <person name="Deng X."/>
            <person name="Kuang T."/>
            <person name="Xiang C."/>
            <person name="Zhu J.K."/>
            <person name="Oliver M.J."/>
            <person name="He Y."/>
        </authorList>
    </citation>
    <scope>NUCLEOTIDE SEQUENCE [LARGE SCALE GENOMIC DNA]</scope>
    <source>
        <strain evidence="2">cv. XS01</strain>
    </source>
</reference>
<dbReference type="AlphaFoldDB" id="A0A2Z7CB25"/>
<keyword evidence="2" id="KW-1185">Reference proteome</keyword>